<dbReference type="AlphaFoldDB" id="A0A9P6KEQ1"/>
<proteinExistence type="predicted"/>
<sequence length="175" mass="19867">MHSDSATGKNGGFFFSLMTALYSGNCSRKADVVRFIDRLRHFGILKPDEIGPLGTIRRRTDGSQAKSITRSVSSQLGLEIRKHLLKARCVEASDPDSFPESVSINHQLSTMEIFCKLNKFFNNLWRLTPLSPMEIGFVTFSETEMASFFMLTRYPHIRAELVKEMKEFSDTSEDS</sequence>
<accession>A0A9P6KEQ1</accession>
<dbReference type="OrthoDB" id="2441991at2759"/>
<gene>
    <name evidence="1" type="ORF">BGW38_000814</name>
</gene>
<dbReference type="EMBL" id="JAABOA010001239">
    <property type="protein sequence ID" value="KAF9581980.1"/>
    <property type="molecule type" value="Genomic_DNA"/>
</dbReference>
<evidence type="ECO:0000313" key="1">
    <source>
        <dbReference type="EMBL" id="KAF9581980.1"/>
    </source>
</evidence>
<comment type="caution">
    <text evidence="1">The sequence shown here is derived from an EMBL/GenBank/DDBJ whole genome shotgun (WGS) entry which is preliminary data.</text>
</comment>
<dbReference type="Proteomes" id="UP000780801">
    <property type="component" value="Unassembled WGS sequence"/>
</dbReference>
<reference evidence="1" key="1">
    <citation type="journal article" date="2020" name="Fungal Divers.">
        <title>Resolving the Mortierellaceae phylogeny through synthesis of multi-gene phylogenetics and phylogenomics.</title>
        <authorList>
            <person name="Vandepol N."/>
            <person name="Liber J."/>
            <person name="Desiro A."/>
            <person name="Na H."/>
            <person name="Kennedy M."/>
            <person name="Barry K."/>
            <person name="Grigoriev I.V."/>
            <person name="Miller A.N."/>
            <person name="O'Donnell K."/>
            <person name="Stajich J.E."/>
            <person name="Bonito G."/>
        </authorList>
    </citation>
    <scope>NUCLEOTIDE SEQUENCE</scope>
    <source>
        <strain evidence="1">KOD1015</strain>
    </source>
</reference>
<organism evidence="1 2">
    <name type="scientific">Lunasporangiospora selenospora</name>
    <dbReference type="NCBI Taxonomy" id="979761"/>
    <lineage>
        <taxon>Eukaryota</taxon>
        <taxon>Fungi</taxon>
        <taxon>Fungi incertae sedis</taxon>
        <taxon>Mucoromycota</taxon>
        <taxon>Mortierellomycotina</taxon>
        <taxon>Mortierellomycetes</taxon>
        <taxon>Mortierellales</taxon>
        <taxon>Mortierellaceae</taxon>
        <taxon>Lunasporangiospora</taxon>
    </lineage>
</organism>
<keyword evidence="2" id="KW-1185">Reference proteome</keyword>
<protein>
    <submittedName>
        <fullName evidence="1">Uncharacterized protein</fullName>
    </submittedName>
</protein>
<name>A0A9P6KEQ1_9FUNG</name>
<evidence type="ECO:0000313" key="2">
    <source>
        <dbReference type="Proteomes" id="UP000780801"/>
    </source>
</evidence>